<dbReference type="GO" id="GO:0016491">
    <property type="term" value="F:oxidoreductase activity"/>
    <property type="evidence" value="ECO:0007669"/>
    <property type="project" value="UniProtKB-KW"/>
</dbReference>
<dbReference type="Gene3D" id="3.50.50.60">
    <property type="entry name" value="FAD/NAD(P)-binding domain"/>
    <property type="match status" value="1"/>
</dbReference>
<evidence type="ECO:0000256" key="1">
    <source>
        <dbReference type="ARBA" id="ARBA00022630"/>
    </source>
</evidence>
<feature type="domain" description="FAD-binding" evidence="4">
    <location>
        <begin position="38"/>
        <end position="377"/>
    </location>
</feature>
<dbReference type="GO" id="GO:0071949">
    <property type="term" value="F:FAD binding"/>
    <property type="evidence" value="ECO:0007669"/>
    <property type="project" value="InterPro"/>
</dbReference>
<keyword evidence="1" id="KW-0285">Flavoprotein</keyword>
<gene>
    <name evidence="5" type="primary">nicC</name>
    <name evidence="5" type="ORF">SNAT2548_LOCUS14345</name>
</gene>
<dbReference type="PANTHER" id="PTHR46720">
    <property type="entry name" value="HYDROXYLASE, PUTATIVE (AFU_ORTHOLOGUE AFUA_3G01460)-RELATED"/>
    <property type="match status" value="1"/>
</dbReference>
<dbReference type="EMBL" id="CAJNDS010001657">
    <property type="protein sequence ID" value="CAE7270362.1"/>
    <property type="molecule type" value="Genomic_DNA"/>
</dbReference>
<evidence type="ECO:0000256" key="3">
    <source>
        <dbReference type="ARBA" id="ARBA00023002"/>
    </source>
</evidence>
<dbReference type="AlphaFoldDB" id="A0A812MLS4"/>
<organism evidence="5 6">
    <name type="scientific">Symbiodinium natans</name>
    <dbReference type="NCBI Taxonomy" id="878477"/>
    <lineage>
        <taxon>Eukaryota</taxon>
        <taxon>Sar</taxon>
        <taxon>Alveolata</taxon>
        <taxon>Dinophyceae</taxon>
        <taxon>Suessiales</taxon>
        <taxon>Symbiodiniaceae</taxon>
        <taxon>Symbiodinium</taxon>
    </lineage>
</organism>
<proteinExistence type="predicted"/>
<name>A0A812MLS4_9DINO</name>
<dbReference type="OrthoDB" id="438420at2759"/>
<dbReference type="PRINTS" id="PR00420">
    <property type="entry name" value="RNGMNOXGNASE"/>
</dbReference>
<keyword evidence="2" id="KW-0274">FAD</keyword>
<dbReference type="InterPro" id="IPR036188">
    <property type="entry name" value="FAD/NAD-bd_sf"/>
</dbReference>
<comment type="caution">
    <text evidence="5">The sequence shown here is derived from an EMBL/GenBank/DDBJ whole genome shotgun (WGS) entry which is preliminary data.</text>
</comment>
<dbReference type="InterPro" id="IPR002938">
    <property type="entry name" value="FAD-bd"/>
</dbReference>
<evidence type="ECO:0000313" key="5">
    <source>
        <dbReference type="EMBL" id="CAE7270362.1"/>
    </source>
</evidence>
<accession>A0A812MLS4</accession>
<dbReference type="Pfam" id="PF01494">
    <property type="entry name" value="FAD_binding_3"/>
    <property type="match status" value="1"/>
</dbReference>
<evidence type="ECO:0000259" key="4">
    <source>
        <dbReference type="Pfam" id="PF01494"/>
    </source>
</evidence>
<evidence type="ECO:0000313" key="6">
    <source>
        <dbReference type="Proteomes" id="UP000604046"/>
    </source>
</evidence>
<dbReference type="Proteomes" id="UP000604046">
    <property type="component" value="Unassembled WGS sequence"/>
</dbReference>
<sequence>MSLTISVLAQVLTSHPPPEQHRGVALMAERPETSEPLRVAIIGAGLGGLTLAKALQTEATAKKVQVRLYEAWDEWKVRGGSLGLAAGARILQRLGLGKELDAVSNQGQRMNYLAQGKKLSSLAVPGYFAMRTDLQRIVVESLPADTIKLGHKLVDIAESEEGVQLSFENGATDFADVVVASDGIHSFVRQKIFGADEPVFTGFRVLYSVSSKPIRPDPTVANMHWVETAGTGYAILDVTAGQGEGRHDICLIVLGSQEPVSDRWDSAIVRERFAELAKNAAPDHEVLARAVESADVCFDWGIYQQPTRPSWISAKGRVVLLGDAAHATAPFMGQGANMAMHDAWCLSRVLLHQELSLQESLRLYEVTRKAYCENVVSASSKIGQMHTATGLKALGRNYLLKPLLFRNLRNAFGVDPTERNPWEPEPSFFQRLGLRLRALCA</sequence>
<dbReference type="SUPFAM" id="SSF51905">
    <property type="entry name" value="FAD/NAD(P)-binding domain"/>
    <property type="match status" value="1"/>
</dbReference>
<protein>
    <submittedName>
        <fullName evidence="5">NicC protein</fullName>
    </submittedName>
</protein>
<evidence type="ECO:0000256" key="2">
    <source>
        <dbReference type="ARBA" id="ARBA00022827"/>
    </source>
</evidence>
<keyword evidence="3" id="KW-0560">Oxidoreductase</keyword>
<keyword evidence="6" id="KW-1185">Reference proteome</keyword>
<reference evidence="5" key="1">
    <citation type="submission" date="2021-02" db="EMBL/GenBank/DDBJ databases">
        <authorList>
            <person name="Dougan E. K."/>
            <person name="Rhodes N."/>
            <person name="Thang M."/>
            <person name="Chan C."/>
        </authorList>
    </citation>
    <scope>NUCLEOTIDE SEQUENCE</scope>
</reference>
<dbReference type="InterPro" id="IPR051104">
    <property type="entry name" value="FAD_monoxygenase"/>
</dbReference>
<dbReference type="GO" id="GO:0044550">
    <property type="term" value="P:secondary metabolite biosynthetic process"/>
    <property type="evidence" value="ECO:0007669"/>
    <property type="project" value="TreeGrafter"/>
</dbReference>
<dbReference type="PANTHER" id="PTHR46720:SF3">
    <property type="entry name" value="FAD-BINDING DOMAIN-CONTAINING PROTEIN-RELATED"/>
    <property type="match status" value="1"/>
</dbReference>